<gene>
    <name evidence="19" type="ORF">TCEB3V08_LOCUS9067</name>
</gene>
<feature type="binding site" evidence="18">
    <location>
        <position position="600"/>
    </location>
    <ligand>
        <name>Mg(2+)</name>
        <dbReference type="ChEBI" id="CHEBI:18420"/>
        <label>1</label>
        <note>catalytic</note>
    </ligand>
</feature>
<dbReference type="InterPro" id="IPR020583">
    <property type="entry name" value="Inositol_monoP_metal-BS"/>
</dbReference>
<feature type="binding site" evidence="18">
    <location>
        <position position="468"/>
    </location>
    <ligand>
        <name>Mg(2+)</name>
        <dbReference type="ChEBI" id="CHEBI:18420"/>
        <label>1</label>
        <note>catalytic</note>
    </ligand>
</feature>
<dbReference type="CDD" id="cd01640">
    <property type="entry name" value="IPPase"/>
    <property type="match status" value="1"/>
</dbReference>
<dbReference type="InterPro" id="IPR050725">
    <property type="entry name" value="CysQ/Inositol_MonoPase"/>
</dbReference>
<dbReference type="AlphaFoldDB" id="A0A7R9D3Q9"/>
<evidence type="ECO:0000256" key="6">
    <source>
        <dbReference type="ARBA" id="ARBA00022801"/>
    </source>
</evidence>
<dbReference type="InterPro" id="IPR020550">
    <property type="entry name" value="Inositol_monophosphatase_CS"/>
</dbReference>
<dbReference type="InterPro" id="IPR000760">
    <property type="entry name" value="Inositol_monophosphatase-like"/>
</dbReference>
<dbReference type="GO" id="GO:0004441">
    <property type="term" value="F:inositol-1,4-bisphosphate 1-phosphatase activity"/>
    <property type="evidence" value="ECO:0007669"/>
    <property type="project" value="UniProtKB-EC"/>
</dbReference>
<evidence type="ECO:0000256" key="3">
    <source>
        <dbReference type="ARBA" id="ARBA00012633"/>
    </source>
</evidence>
<keyword evidence="7 18" id="KW-0460">Magnesium</keyword>
<dbReference type="PROSITE" id="PS00630">
    <property type="entry name" value="IMP_2"/>
    <property type="match status" value="1"/>
</dbReference>
<dbReference type="PANTHER" id="PTHR43028">
    <property type="entry name" value="3'(2'),5'-BISPHOSPHATE NUCLEOTIDASE 1"/>
    <property type="match status" value="1"/>
</dbReference>
<evidence type="ECO:0000256" key="14">
    <source>
        <dbReference type="ARBA" id="ARBA00044484"/>
    </source>
</evidence>
<evidence type="ECO:0000256" key="17">
    <source>
        <dbReference type="ARBA" id="ARBA00044554"/>
    </source>
</evidence>
<evidence type="ECO:0000256" key="10">
    <source>
        <dbReference type="ARBA" id="ARBA00044465"/>
    </source>
</evidence>
<dbReference type="GO" id="GO:0046872">
    <property type="term" value="F:metal ion binding"/>
    <property type="evidence" value="ECO:0007669"/>
    <property type="project" value="UniProtKB-KW"/>
</dbReference>
<name>A0A7R9D3Q9_TIMCR</name>
<evidence type="ECO:0000256" key="4">
    <source>
        <dbReference type="ARBA" id="ARBA00022671"/>
    </source>
</evidence>
<dbReference type="Gene3D" id="3.40.190.80">
    <property type="match status" value="1"/>
</dbReference>
<comment type="cofactor">
    <cofactor evidence="1 18">
        <name>Mg(2+)</name>
        <dbReference type="ChEBI" id="CHEBI:18420"/>
    </cofactor>
</comment>
<comment type="catalytic activity">
    <reaction evidence="12">
        <text>1D-myo-inositol 1,4-bisphosphate + H2O = 1D-myo-inositol 4-phosphate + phosphate</text>
        <dbReference type="Rhea" id="RHEA:15553"/>
        <dbReference type="ChEBI" id="CHEBI:15377"/>
        <dbReference type="ChEBI" id="CHEBI:43474"/>
        <dbReference type="ChEBI" id="CHEBI:58282"/>
        <dbReference type="ChEBI" id="CHEBI:58469"/>
        <dbReference type="EC" id="3.1.3.57"/>
    </reaction>
    <physiologicalReaction direction="left-to-right" evidence="12">
        <dbReference type="Rhea" id="RHEA:15554"/>
    </physiologicalReaction>
</comment>
<protein>
    <recommendedName>
        <fullName evidence="8">3'(2'),5'-bisphosphate nucleotidase 1</fullName>
        <ecNumber evidence="15">3.1.3.57</ecNumber>
        <ecNumber evidence="3">3.1.3.7</ecNumber>
    </recommendedName>
    <alternativeName>
        <fullName evidence="16">3'-phosphoadenosine 5'-phosphate phosphatase</fullName>
    </alternativeName>
    <alternativeName>
        <fullName evidence="9">Bisphosphate 3'-nucleotidase 1</fullName>
    </alternativeName>
    <alternativeName>
        <fullName evidence="17">Inositol-polyphosphate 1-phosphatase</fullName>
    </alternativeName>
</protein>
<keyword evidence="5 18" id="KW-0479">Metal-binding</keyword>
<evidence type="ECO:0000313" key="19">
    <source>
        <dbReference type="EMBL" id="CAD7407542.1"/>
    </source>
</evidence>
<dbReference type="EC" id="3.1.3.7" evidence="3"/>
<dbReference type="Pfam" id="PF00459">
    <property type="entry name" value="Inositol_P"/>
    <property type="match status" value="1"/>
</dbReference>
<evidence type="ECO:0000256" key="2">
    <source>
        <dbReference type="ARBA" id="ARBA00009759"/>
    </source>
</evidence>
<evidence type="ECO:0000256" key="5">
    <source>
        <dbReference type="ARBA" id="ARBA00022723"/>
    </source>
</evidence>
<evidence type="ECO:0000256" key="16">
    <source>
        <dbReference type="ARBA" id="ARBA00044544"/>
    </source>
</evidence>
<evidence type="ECO:0000256" key="8">
    <source>
        <dbReference type="ARBA" id="ARBA00040342"/>
    </source>
</evidence>
<comment type="catalytic activity">
    <reaction evidence="13">
        <text>adenosine 3',5'-bisphosphate + H2O = AMP + phosphate</text>
        <dbReference type="Rhea" id="RHEA:10040"/>
        <dbReference type="ChEBI" id="CHEBI:15377"/>
        <dbReference type="ChEBI" id="CHEBI:43474"/>
        <dbReference type="ChEBI" id="CHEBI:58343"/>
        <dbReference type="ChEBI" id="CHEBI:456215"/>
        <dbReference type="EC" id="3.1.3.7"/>
    </reaction>
    <physiologicalReaction direction="left-to-right" evidence="13">
        <dbReference type="Rhea" id="RHEA:10041"/>
    </physiologicalReaction>
</comment>
<dbReference type="GO" id="GO:0046854">
    <property type="term" value="P:phosphatidylinositol phosphate biosynthetic process"/>
    <property type="evidence" value="ECO:0007669"/>
    <property type="project" value="InterPro"/>
</dbReference>
<evidence type="ECO:0000256" key="7">
    <source>
        <dbReference type="ARBA" id="ARBA00022842"/>
    </source>
</evidence>
<feature type="binding site" evidence="18">
    <location>
        <position position="466"/>
    </location>
    <ligand>
        <name>Mg(2+)</name>
        <dbReference type="ChEBI" id="CHEBI:18420"/>
        <label>1</label>
        <note>catalytic</note>
    </ligand>
</feature>
<feature type="binding site" evidence="18">
    <location>
        <position position="423"/>
    </location>
    <ligand>
        <name>Mg(2+)</name>
        <dbReference type="ChEBI" id="CHEBI:18420"/>
        <label>1</label>
        <note>catalytic</note>
    </ligand>
</feature>
<dbReference type="FunFam" id="3.30.540.10:FF:000023">
    <property type="entry name" value="Protein CBR-TAG-231"/>
    <property type="match status" value="1"/>
</dbReference>
<dbReference type="EC" id="3.1.3.57" evidence="15"/>
<evidence type="ECO:0000256" key="18">
    <source>
        <dbReference type="PIRSR" id="PIRSR600760-2"/>
    </source>
</evidence>
<dbReference type="GO" id="GO:0008441">
    <property type="term" value="F:3'(2'),5'-bisphosphate nucleotidase activity"/>
    <property type="evidence" value="ECO:0007669"/>
    <property type="project" value="UniProtKB-EC"/>
</dbReference>
<comment type="similarity">
    <text evidence="2">Belongs to the inositol monophosphatase superfamily.</text>
</comment>
<dbReference type="SUPFAM" id="SSF56655">
    <property type="entry name" value="Carbohydrate phosphatase"/>
    <property type="match status" value="1"/>
</dbReference>
<comment type="catalytic activity">
    <reaction evidence="10">
        <text>1D-myo-inositol 1,3,4-trisphosphate + H2O = 1D-myo-inositol 3,4-bisphosphate + phosphate</text>
        <dbReference type="Rhea" id="RHEA:70319"/>
        <dbReference type="ChEBI" id="CHEBI:15377"/>
        <dbReference type="ChEBI" id="CHEBI:43474"/>
        <dbReference type="ChEBI" id="CHEBI:58414"/>
        <dbReference type="ChEBI" id="CHEBI:83241"/>
    </reaction>
    <physiologicalReaction direction="left-to-right" evidence="10">
        <dbReference type="Rhea" id="RHEA:70320"/>
    </physiologicalReaction>
</comment>
<feature type="binding site" evidence="18">
    <location>
        <position position="469"/>
    </location>
    <ligand>
        <name>Mg(2+)</name>
        <dbReference type="ChEBI" id="CHEBI:18420"/>
        <label>1</label>
        <note>catalytic</note>
    </ligand>
</feature>
<sequence>MGLVINEGLELSITFIRSSPSSASHKSDLNSPLLGRLSRQVCCAVRFLCATISLALTIPRSFLFASILLTSADFLSSGVFTRFLPTRARNNTLDIFLMSSSKRGNKQRHTTGVRLCFDFHKYDEIVSAHQSGIETSPYMLNPAAVRCTCGLSGGEGEGRFWRVLLANQHLWFSVCVGGYGEGKRGTRDWSVSARTVKSRYQVPHNQPDLPEEDVSIVDINSERINGCYDSVHPYIKLVAIHEQWPVDILLHKRLGRIQVKCSHTHHMHTSVAVTLLDKLSVRMHLGLSTTSLVGMGHQFVLVAWQPEGAGNVGKLRHGKVYLVSDIATAWEVVHLCTKHVLVLLQKTVFSMAQSAPLILRLVASSVTAATRAGKIIRDIMSEGDLGIVEKGKNDLQTEADRSAQRCILASLSQQFPEVTIIGEEEPSFCEVPSDWVVTDSDPEVLKMACPAYLQNIDDKDVVIWVDPLDGTSEYTQGLLEHVTVLIGVAVGDKAVGGVIHQPYYNYKQQREGGEVEEMGRTLWGIVGGGVGGFVPTSAPEGCRILTTTRSHSTPVVQAALDALQPDEVIRVGGAGHKVMMLIEGKAHAYVFASKGCKKWDTCAPEAVLIATGGHLTDLHGDSYKYHKDIPHPNTGGVLATGHGQDHDWYLAKLPDAVRQALV</sequence>
<evidence type="ECO:0000256" key="1">
    <source>
        <dbReference type="ARBA" id="ARBA00001946"/>
    </source>
</evidence>
<dbReference type="FunFam" id="3.40.190.80:FF:000006">
    <property type="entry name" value="Bisphosphate nucleotidase 1"/>
    <property type="match status" value="1"/>
</dbReference>
<keyword evidence="4" id="KW-0452">Lithium</keyword>
<dbReference type="PROSITE" id="PS00629">
    <property type="entry name" value="IMP_1"/>
    <property type="match status" value="1"/>
</dbReference>
<evidence type="ECO:0000256" key="13">
    <source>
        <dbReference type="ARBA" id="ARBA00044479"/>
    </source>
</evidence>
<evidence type="ECO:0000256" key="9">
    <source>
        <dbReference type="ARBA" id="ARBA00041815"/>
    </source>
</evidence>
<evidence type="ECO:0000256" key="15">
    <source>
        <dbReference type="ARBA" id="ARBA00044519"/>
    </source>
</evidence>
<organism evidence="19">
    <name type="scientific">Timema cristinae</name>
    <name type="common">Walking stick</name>
    <dbReference type="NCBI Taxonomy" id="61476"/>
    <lineage>
        <taxon>Eukaryota</taxon>
        <taxon>Metazoa</taxon>
        <taxon>Ecdysozoa</taxon>
        <taxon>Arthropoda</taxon>
        <taxon>Hexapoda</taxon>
        <taxon>Insecta</taxon>
        <taxon>Pterygota</taxon>
        <taxon>Neoptera</taxon>
        <taxon>Polyneoptera</taxon>
        <taxon>Phasmatodea</taxon>
        <taxon>Timematodea</taxon>
        <taxon>Timematoidea</taxon>
        <taxon>Timematidae</taxon>
        <taxon>Timema</taxon>
    </lineage>
</organism>
<proteinExistence type="inferred from homology"/>
<evidence type="ECO:0000256" key="11">
    <source>
        <dbReference type="ARBA" id="ARBA00044466"/>
    </source>
</evidence>
<keyword evidence="6" id="KW-0378">Hydrolase</keyword>
<comment type="catalytic activity">
    <reaction evidence="11">
        <text>adenosine 2',5'-bisphosphate + H2O = AMP + phosphate</text>
        <dbReference type="Rhea" id="RHEA:77643"/>
        <dbReference type="ChEBI" id="CHEBI:15377"/>
        <dbReference type="ChEBI" id="CHEBI:43474"/>
        <dbReference type="ChEBI" id="CHEBI:194156"/>
        <dbReference type="ChEBI" id="CHEBI:456215"/>
        <dbReference type="EC" id="3.1.3.7"/>
    </reaction>
    <physiologicalReaction direction="left-to-right" evidence="11">
        <dbReference type="Rhea" id="RHEA:77644"/>
    </physiologicalReaction>
</comment>
<reference evidence="19" key="1">
    <citation type="submission" date="2020-11" db="EMBL/GenBank/DDBJ databases">
        <authorList>
            <person name="Tran Van P."/>
        </authorList>
    </citation>
    <scope>NUCLEOTIDE SEQUENCE</scope>
</reference>
<dbReference type="PANTHER" id="PTHR43028:SF5">
    <property type="entry name" value="3'(2'),5'-BISPHOSPHATE NUCLEOTIDASE 1"/>
    <property type="match status" value="1"/>
</dbReference>
<evidence type="ECO:0000256" key="12">
    <source>
        <dbReference type="ARBA" id="ARBA00044478"/>
    </source>
</evidence>
<accession>A0A7R9D3Q9</accession>
<dbReference type="EMBL" id="OC320215">
    <property type="protein sequence ID" value="CAD7407542.1"/>
    <property type="molecule type" value="Genomic_DNA"/>
</dbReference>
<dbReference type="PRINTS" id="PR00377">
    <property type="entry name" value="IMPHPHTASES"/>
</dbReference>
<comment type="catalytic activity">
    <reaction evidence="14">
        <text>3'-phosphoadenylyl sulfate + H2O = adenosine 5'-phosphosulfate + phosphate</text>
        <dbReference type="Rhea" id="RHEA:77639"/>
        <dbReference type="ChEBI" id="CHEBI:15377"/>
        <dbReference type="ChEBI" id="CHEBI:43474"/>
        <dbReference type="ChEBI" id="CHEBI:58243"/>
        <dbReference type="ChEBI" id="CHEBI:58339"/>
        <dbReference type="EC" id="3.1.3.7"/>
    </reaction>
    <physiologicalReaction direction="left-to-right" evidence="14">
        <dbReference type="Rhea" id="RHEA:77640"/>
    </physiologicalReaction>
</comment>
<dbReference type="Gene3D" id="3.30.540.10">
    <property type="entry name" value="Fructose-1,6-Bisphosphatase, subunit A, domain 1"/>
    <property type="match status" value="1"/>
</dbReference>